<dbReference type="PROSITE" id="PS51078">
    <property type="entry name" value="ICLR_ED"/>
    <property type="match status" value="1"/>
</dbReference>
<dbReference type="SUPFAM" id="SSF46785">
    <property type="entry name" value="Winged helix' DNA-binding domain"/>
    <property type="match status" value="1"/>
</dbReference>
<name>A0A916T113_9ACTN</name>
<dbReference type="Pfam" id="PF09339">
    <property type="entry name" value="HTH_IclR"/>
    <property type="match status" value="1"/>
</dbReference>
<dbReference type="InterPro" id="IPR005471">
    <property type="entry name" value="Tscrpt_reg_IclR_N"/>
</dbReference>
<dbReference type="AlphaFoldDB" id="A0A916T113"/>
<comment type="caution">
    <text evidence="9">The sequence shown here is derived from an EMBL/GenBank/DDBJ whole genome shotgun (WGS) entry which is preliminary data.</text>
</comment>
<sequence>MPGSIQSIERAAALLDLLSASSRPLLLREIVDELELPKSTVHGLLRTLVELEYVEQADGSGAYSVGEHRGIRAGATLDGNVLRSVSMGWCDTLASITGRAVILAVLDDQVATVVHHVFRPDDTPQQLRVGENLPLHATASGKVLLANLPSRSRLLRNLVLERYTPATIVSRRDLTAEIDSVRHSGIGVCNTEYEPDSASIAAPVRGPSFGSVGAVAVTGAPAVMLGISGEPRPELVDELRKTATAISQAMEPRR</sequence>
<dbReference type="FunFam" id="1.10.10.10:FF:000056">
    <property type="entry name" value="IclR family transcriptional regulator"/>
    <property type="match status" value="1"/>
</dbReference>
<dbReference type="InterPro" id="IPR036390">
    <property type="entry name" value="WH_DNA-bd_sf"/>
</dbReference>
<feature type="domain" description="IclR-ED" evidence="8">
    <location>
        <begin position="69"/>
        <end position="252"/>
    </location>
</feature>
<dbReference type="GO" id="GO:0045892">
    <property type="term" value="P:negative regulation of DNA-templated transcription"/>
    <property type="evidence" value="ECO:0007669"/>
    <property type="project" value="TreeGrafter"/>
</dbReference>
<dbReference type="SUPFAM" id="SSF55781">
    <property type="entry name" value="GAF domain-like"/>
    <property type="match status" value="1"/>
</dbReference>
<evidence type="ECO:0000256" key="6">
    <source>
        <dbReference type="ARBA" id="ARBA00070406"/>
    </source>
</evidence>
<dbReference type="PANTHER" id="PTHR30136:SF24">
    <property type="entry name" value="HTH-TYPE TRANSCRIPTIONAL REPRESSOR ALLR"/>
    <property type="match status" value="1"/>
</dbReference>
<reference evidence="9" key="2">
    <citation type="submission" date="2020-09" db="EMBL/GenBank/DDBJ databases">
        <authorList>
            <person name="Sun Q."/>
            <person name="Zhou Y."/>
        </authorList>
    </citation>
    <scope>NUCLEOTIDE SEQUENCE</scope>
    <source>
        <strain evidence="9">CGMCC 1.12827</strain>
    </source>
</reference>
<dbReference type="SMART" id="SM00346">
    <property type="entry name" value="HTH_ICLR"/>
    <property type="match status" value="1"/>
</dbReference>
<organism evidence="9 10">
    <name type="scientific">Gordonia jinhuaensis</name>
    <dbReference type="NCBI Taxonomy" id="1517702"/>
    <lineage>
        <taxon>Bacteria</taxon>
        <taxon>Bacillati</taxon>
        <taxon>Actinomycetota</taxon>
        <taxon>Actinomycetes</taxon>
        <taxon>Mycobacteriales</taxon>
        <taxon>Gordoniaceae</taxon>
        <taxon>Gordonia</taxon>
    </lineage>
</organism>
<evidence type="ECO:0000256" key="3">
    <source>
        <dbReference type="ARBA" id="ARBA00023125"/>
    </source>
</evidence>
<keyword evidence="10" id="KW-1185">Reference proteome</keyword>
<evidence type="ECO:0000256" key="5">
    <source>
        <dbReference type="ARBA" id="ARBA00058938"/>
    </source>
</evidence>
<dbReference type="EMBL" id="BMGC01000007">
    <property type="protein sequence ID" value="GGB27301.1"/>
    <property type="molecule type" value="Genomic_DNA"/>
</dbReference>
<evidence type="ECO:0000259" key="7">
    <source>
        <dbReference type="PROSITE" id="PS51077"/>
    </source>
</evidence>
<keyword evidence="2" id="KW-0805">Transcription regulation</keyword>
<dbReference type="GO" id="GO:0003700">
    <property type="term" value="F:DNA-binding transcription factor activity"/>
    <property type="evidence" value="ECO:0007669"/>
    <property type="project" value="TreeGrafter"/>
</dbReference>
<dbReference type="Gene3D" id="3.30.450.40">
    <property type="match status" value="1"/>
</dbReference>
<evidence type="ECO:0000256" key="4">
    <source>
        <dbReference type="ARBA" id="ARBA00023163"/>
    </source>
</evidence>
<dbReference type="PANTHER" id="PTHR30136">
    <property type="entry name" value="HELIX-TURN-HELIX TRANSCRIPTIONAL REGULATOR, ICLR FAMILY"/>
    <property type="match status" value="1"/>
</dbReference>
<dbReference type="Proteomes" id="UP000621454">
    <property type="component" value="Unassembled WGS sequence"/>
</dbReference>
<dbReference type="InterPro" id="IPR014757">
    <property type="entry name" value="Tscrpt_reg_IclR_C"/>
</dbReference>
<proteinExistence type="predicted"/>
<dbReference type="PROSITE" id="PS51077">
    <property type="entry name" value="HTH_ICLR"/>
    <property type="match status" value="1"/>
</dbReference>
<reference evidence="9" key="1">
    <citation type="journal article" date="2014" name="Int. J. Syst. Evol. Microbiol.">
        <title>Complete genome sequence of Corynebacterium casei LMG S-19264T (=DSM 44701T), isolated from a smear-ripened cheese.</title>
        <authorList>
            <consortium name="US DOE Joint Genome Institute (JGI-PGF)"/>
            <person name="Walter F."/>
            <person name="Albersmeier A."/>
            <person name="Kalinowski J."/>
            <person name="Ruckert C."/>
        </authorList>
    </citation>
    <scope>NUCLEOTIDE SEQUENCE</scope>
    <source>
        <strain evidence="9">CGMCC 1.12827</strain>
    </source>
</reference>
<dbReference type="InterPro" id="IPR029016">
    <property type="entry name" value="GAF-like_dom_sf"/>
</dbReference>
<dbReference type="GO" id="GO:0003677">
    <property type="term" value="F:DNA binding"/>
    <property type="evidence" value="ECO:0007669"/>
    <property type="project" value="UniProtKB-KW"/>
</dbReference>
<keyword evidence="4" id="KW-0804">Transcription</keyword>
<evidence type="ECO:0000256" key="1">
    <source>
        <dbReference type="ARBA" id="ARBA00022798"/>
    </source>
</evidence>
<dbReference type="InterPro" id="IPR036388">
    <property type="entry name" value="WH-like_DNA-bd_sf"/>
</dbReference>
<keyword evidence="1" id="KW-0319">Glycerol metabolism</keyword>
<gene>
    <name evidence="9" type="ORF">GCM10011489_14320</name>
</gene>
<evidence type="ECO:0000256" key="2">
    <source>
        <dbReference type="ARBA" id="ARBA00023015"/>
    </source>
</evidence>
<protein>
    <recommendedName>
        <fullName evidence="6">Glycerol operon regulatory protein</fullName>
    </recommendedName>
</protein>
<accession>A0A916T113</accession>
<evidence type="ECO:0000313" key="9">
    <source>
        <dbReference type="EMBL" id="GGB27301.1"/>
    </source>
</evidence>
<evidence type="ECO:0000259" key="8">
    <source>
        <dbReference type="PROSITE" id="PS51078"/>
    </source>
</evidence>
<evidence type="ECO:0000313" key="10">
    <source>
        <dbReference type="Proteomes" id="UP000621454"/>
    </source>
</evidence>
<dbReference type="GO" id="GO:0006071">
    <property type="term" value="P:glycerol metabolic process"/>
    <property type="evidence" value="ECO:0007669"/>
    <property type="project" value="UniProtKB-KW"/>
</dbReference>
<dbReference type="InterPro" id="IPR050707">
    <property type="entry name" value="HTH_MetabolicPath_Reg"/>
</dbReference>
<keyword evidence="3" id="KW-0238">DNA-binding</keyword>
<comment type="function">
    <text evidence="5">May be an activator protein for the gylABX operon.</text>
</comment>
<dbReference type="Gene3D" id="1.10.10.10">
    <property type="entry name" value="Winged helix-like DNA-binding domain superfamily/Winged helix DNA-binding domain"/>
    <property type="match status" value="1"/>
</dbReference>
<dbReference type="RefSeq" id="WP_188585910.1">
    <property type="nucleotide sequence ID" value="NZ_BMGC01000007.1"/>
</dbReference>
<feature type="domain" description="HTH iclR-type" evidence="7">
    <location>
        <begin position="5"/>
        <end position="67"/>
    </location>
</feature>
<dbReference type="Pfam" id="PF01614">
    <property type="entry name" value="IclR_C"/>
    <property type="match status" value="1"/>
</dbReference>